<organism evidence="2 3">
    <name type="scientific">Streptomyces niveus</name>
    <name type="common">Streptomyces spheroides</name>
    <dbReference type="NCBI Taxonomy" id="193462"/>
    <lineage>
        <taxon>Bacteria</taxon>
        <taxon>Bacillati</taxon>
        <taxon>Actinomycetota</taxon>
        <taxon>Actinomycetes</taxon>
        <taxon>Kitasatosporales</taxon>
        <taxon>Streptomycetaceae</taxon>
        <taxon>Streptomyces</taxon>
    </lineage>
</organism>
<keyword evidence="3" id="KW-1185">Reference proteome</keyword>
<dbReference type="Proteomes" id="UP001432209">
    <property type="component" value="Chromosome"/>
</dbReference>
<sequence length="111" mass="11877">MTPGAERIRIVRGPGGQVEALGRLDTLAASLLRRAGFLTFPTLSGQWVRLPFDMGGEWENEHASWAADMLTAARYPITLDPTLRAGPQSSASSRARSATPPASGLSAVHRH</sequence>
<accession>A0ABZ1ZYF7</accession>
<evidence type="ECO:0000313" key="2">
    <source>
        <dbReference type="EMBL" id="WUX51299.1"/>
    </source>
</evidence>
<dbReference type="EMBL" id="CP109495">
    <property type="protein sequence ID" value="WUX51299.1"/>
    <property type="molecule type" value="Genomic_DNA"/>
</dbReference>
<feature type="region of interest" description="Disordered" evidence="1">
    <location>
        <begin position="81"/>
        <end position="111"/>
    </location>
</feature>
<evidence type="ECO:0000313" key="3">
    <source>
        <dbReference type="Proteomes" id="UP001432209"/>
    </source>
</evidence>
<feature type="compositionally biased region" description="Low complexity" evidence="1">
    <location>
        <begin position="84"/>
        <end position="103"/>
    </location>
</feature>
<gene>
    <name evidence="2" type="ORF">OG442_06965</name>
</gene>
<proteinExistence type="predicted"/>
<reference evidence="2" key="1">
    <citation type="submission" date="2022-10" db="EMBL/GenBank/DDBJ databases">
        <title>The complete genomes of actinobacterial strains from the NBC collection.</title>
        <authorList>
            <person name="Joergensen T.S."/>
            <person name="Alvarez Arevalo M."/>
            <person name="Sterndorff E.B."/>
            <person name="Faurdal D."/>
            <person name="Vuksanovic O."/>
            <person name="Mourched A.-S."/>
            <person name="Charusanti P."/>
            <person name="Shaw S."/>
            <person name="Blin K."/>
            <person name="Weber T."/>
        </authorList>
    </citation>
    <scope>NUCLEOTIDE SEQUENCE</scope>
    <source>
        <strain evidence="2">NBC_01432</strain>
    </source>
</reference>
<name>A0ABZ1ZYF7_STRNV</name>
<protein>
    <submittedName>
        <fullName evidence="2">Uncharacterized protein</fullName>
    </submittedName>
</protein>
<dbReference type="RefSeq" id="WP_329074939.1">
    <property type="nucleotide sequence ID" value="NZ_CP109495.1"/>
</dbReference>
<evidence type="ECO:0000256" key="1">
    <source>
        <dbReference type="SAM" id="MobiDB-lite"/>
    </source>
</evidence>